<evidence type="ECO:0000313" key="4">
    <source>
        <dbReference type="EMBL" id="CAK0824438.1"/>
    </source>
</evidence>
<dbReference type="Gene3D" id="3.40.1370.10">
    <property type="match status" value="1"/>
</dbReference>
<organism evidence="4 5">
    <name type="scientific">Prorocentrum cordatum</name>
    <dbReference type="NCBI Taxonomy" id="2364126"/>
    <lineage>
        <taxon>Eukaryota</taxon>
        <taxon>Sar</taxon>
        <taxon>Alveolata</taxon>
        <taxon>Dinophyceae</taxon>
        <taxon>Prorocentrales</taxon>
        <taxon>Prorocentraceae</taxon>
        <taxon>Prorocentrum</taxon>
    </lineage>
</organism>
<evidence type="ECO:0000256" key="3">
    <source>
        <dbReference type="ARBA" id="ARBA00023274"/>
    </source>
</evidence>
<proteinExistence type="inferred from homology"/>
<comment type="caution">
    <text evidence="4">The sequence shown here is derived from an EMBL/GenBank/DDBJ whole genome shotgun (WGS) entry which is preliminary data.</text>
</comment>
<keyword evidence="2" id="KW-0689">Ribosomal protein</keyword>
<keyword evidence="5" id="KW-1185">Reference proteome</keyword>
<evidence type="ECO:0000313" key="5">
    <source>
        <dbReference type="Proteomes" id="UP001189429"/>
    </source>
</evidence>
<dbReference type="EMBL" id="CAUYUJ010008606">
    <property type="protein sequence ID" value="CAK0824438.1"/>
    <property type="molecule type" value="Genomic_DNA"/>
</dbReference>
<comment type="similarity">
    <text evidence="1">Belongs to the universal ribosomal protein uL4 family.</text>
</comment>
<dbReference type="Proteomes" id="UP001189429">
    <property type="component" value="Unassembled WGS sequence"/>
</dbReference>
<dbReference type="PANTHER" id="PTHR19431">
    <property type="entry name" value="60S RIBOSOMAL PROTEIN L4"/>
    <property type="match status" value="1"/>
</dbReference>
<protein>
    <submittedName>
        <fullName evidence="4">Uncharacterized protein</fullName>
    </submittedName>
</protein>
<accession>A0ABN9RYZ0</accession>
<sequence>IWRRWHRRVNVTQKRHAVATCLAASTLPPLVMARGHRIGAISELPLVVSNGAESIQKTKQAVELLNSIGCTEELQRIVESKKVRAGKGKMRNRRCFPRFFRGQPHAR</sequence>
<dbReference type="InterPro" id="IPR023574">
    <property type="entry name" value="Ribosomal_uL4_dom_sf"/>
</dbReference>
<evidence type="ECO:0000256" key="2">
    <source>
        <dbReference type="ARBA" id="ARBA00022980"/>
    </source>
</evidence>
<evidence type="ECO:0000256" key="1">
    <source>
        <dbReference type="ARBA" id="ARBA00010528"/>
    </source>
</evidence>
<dbReference type="SUPFAM" id="SSF52166">
    <property type="entry name" value="Ribosomal protein L4"/>
    <property type="match status" value="1"/>
</dbReference>
<reference evidence="4" key="1">
    <citation type="submission" date="2023-10" db="EMBL/GenBank/DDBJ databases">
        <authorList>
            <person name="Chen Y."/>
            <person name="Shah S."/>
            <person name="Dougan E. K."/>
            <person name="Thang M."/>
            <person name="Chan C."/>
        </authorList>
    </citation>
    <scope>NUCLEOTIDE SEQUENCE [LARGE SCALE GENOMIC DNA]</scope>
</reference>
<keyword evidence="3" id="KW-0687">Ribonucleoprotein</keyword>
<feature type="non-terminal residue" evidence="4">
    <location>
        <position position="1"/>
    </location>
</feature>
<dbReference type="InterPro" id="IPR045240">
    <property type="entry name" value="Ribosomal_uL4_euk/arch"/>
</dbReference>
<gene>
    <name evidence="4" type="ORF">PCOR1329_LOCUS24847</name>
</gene>
<name>A0ABN9RYZ0_9DINO</name>